<accession>A0ACC4D819</accession>
<evidence type="ECO:0000313" key="1">
    <source>
        <dbReference type="EMBL" id="KAL3952228.1"/>
    </source>
</evidence>
<sequence>MPGSTHSLSSSTVHEKAPAPSAGTDEKNQYRPSRSASQSSKAAEALPYYTSSERDLERRAVVAAVDEDDNYSSSEKRPAGAAVQQPGDAKPGQGPPPPAGGPPGADFPGRRGRGMARGAGRVYYVNGPLRQYSSSTVSWILSVQVWTMVFSGTVFGRLFDNYGPRWLLWGGTVAYVFGLMMVSLSSEYYQFFLAQAVVSSVGSSAVFNACMSSLVSWFSKNRSAAFGVMVSGSSVGGVVLPIMMNKLIERIGFPWMMRAMAFMFLGLLIFASLTVKARLPPKPRPFKLMEYVNNLRDVRLLVTIIGFFFFMWGMFLPFNYVLLQAEAAGTSPTLIPYLLPILNAVSIFGRIIPGIVADKLGRYNVMVIITFISALFCLAVWTPVKNTAGILVFMIIFGFSSGGFISLGPTCIAQISDIREIGTRVGTAFAIQSFGALTGSPIAGAIVQAQHGSYLGLQLFCGFSMLAGSIVLLGARFTQVGLKLVKV</sequence>
<keyword evidence="2" id="KW-1185">Reference proteome</keyword>
<name>A0ACC4D819_PURLI</name>
<protein>
    <submittedName>
        <fullName evidence="1">Uncharacterized protein</fullName>
    </submittedName>
</protein>
<dbReference type="EMBL" id="JBGNUJ010000013">
    <property type="protein sequence ID" value="KAL3952228.1"/>
    <property type="molecule type" value="Genomic_DNA"/>
</dbReference>
<organism evidence="1 2">
    <name type="scientific">Purpureocillium lilacinum</name>
    <name type="common">Paecilomyces lilacinus</name>
    <dbReference type="NCBI Taxonomy" id="33203"/>
    <lineage>
        <taxon>Eukaryota</taxon>
        <taxon>Fungi</taxon>
        <taxon>Dikarya</taxon>
        <taxon>Ascomycota</taxon>
        <taxon>Pezizomycotina</taxon>
        <taxon>Sordariomycetes</taxon>
        <taxon>Hypocreomycetidae</taxon>
        <taxon>Hypocreales</taxon>
        <taxon>Ophiocordycipitaceae</taxon>
        <taxon>Purpureocillium</taxon>
    </lineage>
</organism>
<comment type="caution">
    <text evidence="1">The sequence shown here is derived from an EMBL/GenBank/DDBJ whole genome shotgun (WGS) entry which is preliminary data.</text>
</comment>
<reference evidence="1" key="1">
    <citation type="submission" date="2024-12" db="EMBL/GenBank/DDBJ databases">
        <title>Comparative genomics and development of molecular markers within Purpureocillium lilacinum and among Purpureocillium species.</title>
        <authorList>
            <person name="Yeh Z.-Y."/>
            <person name="Ni N.-T."/>
            <person name="Lo P.-H."/>
            <person name="Mushyakhwo K."/>
            <person name="Lin C.-F."/>
            <person name="Nai Y.-S."/>
        </authorList>
    </citation>
    <scope>NUCLEOTIDE SEQUENCE</scope>
    <source>
        <strain evidence="1">NCHU-NPUST-175</strain>
    </source>
</reference>
<gene>
    <name evidence="1" type="ORF">ACCO45_013945</name>
</gene>
<proteinExistence type="predicted"/>
<evidence type="ECO:0000313" key="2">
    <source>
        <dbReference type="Proteomes" id="UP001638806"/>
    </source>
</evidence>
<dbReference type="Proteomes" id="UP001638806">
    <property type="component" value="Unassembled WGS sequence"/>
</dbReference>